<organism evidence="5 6">
    <name type="scientific">Vreelandella subglaciescola</name>
    <dbReference type="NCBI Taxonomy" id="29571"/>
    <lineage>
        <taxon>Bacteria</taxon>
        <taxon>Pseudomonadati</taxon>
        <taxon>Pseudomonadota</taxon>
        <taxon>Gammaproteobacteria</taxon>
        <taxon>Oceanospirillales</taxon>
        <taxon>Halomonadaceae</taxon>
        <taxon>Vreelandella</taxon>
    </lineage>
</organism>
<comment type="similarity">
    <text evidence="1 3">Belongs to the N-Me-Phe pilin family.</text>
</comment>
<evidence type="ECO:0000256" key="4">
    <source>
        <dbReference type="SAM" id="Phobius"/>
    </source>
</evidence>
<name>A0A1M7EI34_9GAMM</name>
<keyword evidence="4" id="KW-0812">Transmembrane</keyword>
<feature type="transmembrane region" description="Helical" evidence="4">
    <location>
        <begin position="12"/>
        <end position="32"/>
    </location>
</feature>
<dbReference type="Gene3D" id="3.30.700.10">
    <property type="entry name" value="Glycoprotein, Type 4 Pilin"/>
    <property type="match status" value="1"/>
</dbReference>
<dbReference type="PROSITE" id="PS00409">
    <property type="entry name" value="PROKAR_NTER_METHYL"/>
    <property type="match status" value="1"/>
</dbReference>
<dbReference type="GO" id="GO:0007155">
    <property type="term" value="P:cell adhesion"/>
    <property type="evidence" value="ECO:0007669"/>
    <property type="project" value="InterPro"/>
</dbReference>
<dbReference type="SUPFAM" id="SSF54523">
    <property type="entry name" value="Pili subunits"/>
    <property type="match status" value="1"/>
</dbReference>
<keyword evidence="6" id="KW-1185">Reference proteome</keyword>
<keyword evidence="3" id="KW-0281">Fimbrium</keyword>
<keyword evidence="4" id="KW-1133">Transmembrane helix</keyword>
<accession>A0A1M7EI34</accession>
<dbReference type="RefSeq" id="WP_079550565.1">
    <property type="nucleotide sequence ID" value="NZ_LT670847.1"/>
</dbReference>
<reference evidence="5 6" key="1">
    <citation type="submission" date="2016-11" db="EMBL/GenBank/DDBJ databases">
        <authorList>
            <person name="Jaros S."/>
            <person name="Januszkiewicz K."/>
            <person name="Wedrychowicz H."/>
        </authorList>
    </citation>
    <scope>NUCLEOTIDE SEQUENCE [LARGE SCALE GENOMIC DNA]</scope>
    <source>
        <strain evidence="5 6">ACAM 12</strain>
    </source>
</reference>
<dbReference type="STRING" id="29571.SAMN05878437_0214"/>
<evidence type="ECO:0000313" key="5">
    <source>
        <dbReference type="EMBL" id="SHL91029.1"/>
    </source>
</evidence>
<dbReference type="Pfam" id="PF07963">
    <property type="entry name" value="N_methyl"/>
    <property type="match status" value="1"/>
</dbReference>
<dbReference type="InterPro" id="IPR001082">
    <property type="entry name" value="Pilin"/>
</dbReference>
<dbReference type="InParanoid" id="A0A1M7EI34"/>
<dbReference type="AlphaFoldDB" id="A0A1M7EI34"/>
<evidence type="ECO:0000256" key="2">
    <source>
        <dbReference type="ARBA" id="ARBA00022481"/>
    </source>
</evidence>
<proteinExistence type="inferred from homology"/>
<dbReference type="GO" id="GO:0009289">
    <property type="term" value="C:pilus"/>
    <property type="evidence" value="ECO:0007669"/>
    <property type="project" value="InterPro"/>
</dbReference>
<protein>
    <submittedName>
        <fullName evidence="5">Type IV pilus assembly protein PilA</fullName>
    </submittedName>
</protein>
<gene>
    <name evidence="5" type="ORF">SAMN05878437_0214</name>
</gene>
<dbReference type="InterPro" id="IPR012902">
    <property type="entry name" value="N_methyl_site"/>
</dbReference>
<dbReference type="Proteomes" id="UP000190911">
    <property type="component" value="Chromosome I"/>
</dbReference>
<dbReference type="PANTHER" id="PTHR30093:SF34">
    <property type="entry name" value="PREPILIN PEPTIDASE-DEPENDENT PROTEIN D"/>
    <property type="match status" value="1"/>
</dbReference>
<dbReference type="OrthoDB" id="5918848at2"/>
<evidence type="ECO:0000256" key="3">
    <source>
        <dbReference type="RuleBase" id="RU000389"/>
    </source>
</evidence>
<dbReference type="Pfam" id="PF00114">
    <property type="entry name" value="Pilin"/>
    <property type="match status" value="1"/>
</dbReference>
<dbReference type="InterPro" id="IPR045584">
    <property type="entry name" value="Pilin-like"/>
</dbReference>
<sequence length="163" mass="17941">MTVTKNRGFTLIELMIVVAIIGVLASIAIPQYQNYTARAQVSEALSVLIGVKARLAEEYAFEGTFDNISEDEKEKIEGLVTNTRYVNGEGIEIFPSGDNIAIGIAMRDDQDASVAKEVRGTRLRIEMYAAGGAVKWKCMPAKQKPMDKKYLPGSCRAEVNDDF</sequence>
<dbReference type="PANTHER" id="PTHR30093">
    <property type="entry name" value="GENERAL SECRETION PATHWAY PROTEIN G"/>
    <property type="match status" value="1"/>
</dbReference>
<dbReference type="NCBIfam" id="TIGR02532">
    <property type="entry name" value="IV_pilin_GFxxxE"/>
    <property type="match status" value="1"/>
</dbReference>
<keyword evidence="4" id="KW-0472">Membrane</keyword>
<dbReference type="EMBL" id="LT670847">
    <property type="protein sequence ID" value="SHL91029.1"/>
    <property type="molecule type" value="Genomic_DNA"/>
</dbReference>
<evidence type="ECO:0000256" key="1">
    <source>
        <dbReference type="ARBA" id="ARBA00005233"/>
    </source>
</evidence>
<keyword evidence="2" id="KW-0488">Methylation</keyword>
<evidence type="ECO:0000313" key="6">
    <source>
        <dbReference type="Proteomes" id="UP000190911"/>
    </source>
</evidence>